<dbReference type="EMBL" id="DWWT01000068">
    <property type="protein sequence ID" value="HJC07020.1"/>
    <property type="molecule type" value="Genomic_DNA"/>
</dbReference>
<dbReference type="PANTHER" id="PTHR30047:SF7">
    <property type="entry name" value="HIGH-AFFINITY CHOLINE TRANSPORT PROTEIN"/>
    <property type="match status" value="1"/>
</dbReference>
<evidence type="ECO:0000256" key="6">
    <source>
        <dbReference type="ARBA" id="ARBA00022989"/>
    </source>
</evidence>
<keyword evidence="3" id="KW-0813">Transport</keyword>
<evidence type="ECO:0000256" key="4">
    <source>
        <dbReference type="ARBA" id="ARBA00022475"/>
    </source>
</evidence>
<comment type="caution">
    <text evidence="10">The sequence shown here is derived from an EMBL/GenBank/DDBJ whole genome shotgun (WGS) entry which is preliminary data.</text>
</comment>
<keyword evidence="5 9" id="KW-0812">Transmembrane</keyword>
<dbReference type="GO" id="GO:0022857">
    <property type="term" value="F:transmembrane transporter activity"/>
    <property type="evidence" value="ECO:0007669"/>
    <property type="project" value="InterPro"/>
</dbReference>
<feature type="transmembrane region" description="Helical" evidence="9">
    <location>
        <begin position="60"/>
        <end position="77"/>
    </location>
</feature>
<dbReference type="InterPro" id="IPR000060">
    <property type="entry name" value="BCCT_transptr"/>
</dbReference>
<feature type="transmembrane region" description="Helical" evidence="9">
    <location>
        <begin position="98"/>
        <end position="116"/>
    </location>
</feature>
<accession>A0A9D2N1W2</accession>
<feature type="transmembrane region" description="Helical" evidence="9">
    <location>
        <begin position="233"/>
        <end position="252"/>
    </location>
</feature>
<organism evidence="10 11">
    <name type="scientific">Candidatus Enterocloster excrementipullorum</name>
    <dbReference type="NCBI Taxonomy" id="2838559"/>
    <lineage>
        <taxon>Bacteria</taxon>
        <taxon>Bacillati</taxon>
        <taxon>Bacillota</taxon>
        <taxon>Clostridia</taxon>
        <taxon>Lachnospirales</taxon>
        <taxon>Lachnospiraceae</taxon>
        <taxon>Enterocloster</taxon>
    </lineage>
</organism>
<dbReference type="PANTHER" id="PTHR30047">
    <property type="entry name" value="HIGH-AFFINITY CHOLINE TRANSPORT PROTEIN-RELATED"/>
    <property type="match status" value="1"/>
</dbReference>
<evidence type="ECO:0000256" key="8">
    <source>
        <dbReference type="SAM" id="MobiDB-lite"/>
    </source>
</evidence>
<feature type="transmembrane region" description="Helical" evidence="9">
    <location>
        <begin position="149"/>
        <end position="167"/>
    </location>
</feature>
<keyword evidence="4" id="KW-1003">Cell membrane</keyword>
<dbReference type="AlphaFoldDB" id="A0A9D2N1W2"/>
<evidence type="ECO:0000256" key="3">
    <source>
        <dbReference type="ARBA" id="ARBA00022448"/>
    </source>
</evidence>
<feature type="transmembrane region" description="Helical" evidence="9">
    <location>
        <begin position="454"/>
        <end position="470"/>
    </location>
</feature>
<evidence type="ECO:0000256" key="7">
    <source>
        <dbReference type="ARBA" id="ARBA00023136"/>
    </source>
</evidence>
<gene>
    <name evidence="10" type="ORF">H9704_12895</name>
</gene>
<feature type="region of interest" description="Disordered" evidence="8">
    <location>
        <begin position="513"/>
        <end position="536"/>
    </location>
</feature>
<comment type="subcellular location">
    <subcellularLocation>
        <location evidence="1">Cell membrane</location>
        <topology evidence="1">Multi-pass membrane protein</topology>
    </subcellularLocation>
</comment>
<feature type="transmembrane region" description="Helical" evidence="9">
    <location>
        <begin position="264"/>
        <end position="286"/>
    </location>
</feature>
<dbReference type="GO" id="GO:0005886">
    <property type="term" value="C:plasma membrane"/>
    <property type="evidence" value="ECO:0007669"/>
    <property type="project" value="UniProtKB-SubCell"/>
</dbReference>
<protein>
    <submittedName>
        <fullName evidence="10">BCCT family transporter</fullName>
    </submittedName>
</protein>
<reference evidence="10" key="1">
    <citation type="journal article" date="2021" name="PeerJ">
        <title>Extensive microbial diversity within the chicken gut microbiome revealed by metagenomics and culture.</title>
        <authorList>
            <person name="Gilroy R."/>
            <person name="Ravi A."/>
            <person name="Getino M."/>
            <person name="Pursley I."/>
            <person name="Horton D.L."/>
            <person name="Alikhan N.F."/>
            <person name="Baker D."/>
            <person name="Gharbi K."/>
            <person name="Hall N."/>
            <person name="Watson M."/>
            <person name="Adriaenssens E.M."/>
            <person name="Foster-Nyarko E."/>
            <person name="Jarju S."/>
            <person name="Secka A."/>
            <person name="Antonio M."/>
            <person name="Oren A."/>
            <person name="Chaudhuri R.R."/>
            <person name="La Ragione R."/>
            <person name="Hildebrand F."/>
            <person name="Pallen M.J."/>
        </authorList>
    </citation>
    <scope>NUCLEOTIDE SEQUENCE</scope>
    <source>
        <strain evidence="10">CHK180-15479</strain>
    </source>
</reference>
<name>A0A9D2N1W2_9FIRM</name>
<evidence type="ECO:0000256" key="1">
    <source>
        <dbReference type="ARBA" id="ARBA00004651"/>
    </source>
</evidence>
<keyword evidence="6 9" id="KW-1133">Transmembrane helix</keyword>
<feature type="compositionally biased region" description="Basic and acidic residues" evidence="8">
    <location>
        <begin position="515"/>
        <end position="526"/>
    </location>
</feature>
<reference evidence="10" key="2">
    <citation type="submission" date="2021-04" db="EMBL/GenBank/DDBJ databases">
        <authorList>
            <person name="Gilroy R."/>
        </authorList>
    </citation>
    <scope>NUCLEOTIDE SEQUENCE</scope>
    <source>
        <strain evidence="10">CHK180-15479</strain>
    </source>
</reference>
<dbReference type="NCBIfam" id="TIGR00842">
    <property type="entry name" value="bcct"/>
    <property type="match status" value="1"/>
</dbReference>
<evidence type="ECO:0000313" key="10">
    <source>
        <dbReference type="EMBL" id="HJC07020.1"/>
    </source>
</evidence>
<feature type="transmembrane region" description="Helical" evidence="9">
    <location>
        <begin position="321"/>
        <end position="338"/>
    </location>
</feature>
<feature type="transmembrane region" description="Helical" evidence="9">
    <location>
        <begin position="482"/>
        <end position="500"/>
    </location>
</feature>
<evidence type="ECO:0000256" key="2">
    <source>
        <dbReference type="ARBA" id="ARBA00005658"/>
    </source>
</evidence>
<evidence type="ECO:0000313" key="11">
    <source>
        <dbReference type="Proteomes" id="UP000823910"/>
    </source>
</evidence>
<dbReference type="Proteomes" id="UP000823910">
    <property type="component" value="Unassembled WGS sequence"/>
</dbReference>
<sequence length="536" mass="59632">MKSERRPERPALLRQMDWVTTLIPFVSILILCFLFIVYPAASSSILESIRFFLGDQLGSYYLILGLAAVICSLYMAFSPYGNIRLGNIPKPQYSSFQWGSMMFTAGLAADILFYSLCEWMLYANEPHIAEMGAIQDWAGTYPLFHWGPIPWSFYIILAVSFGFMIHVRKRSKQKYSEACRALLGRRVDGIWGKLIDLTAVFALLAGTATTFALATPLLSMALSRVFGIAETNFLTIAILAVICVVYTLAVYFGMQGVAKLAASCVYLFFGLLAYFFFCGGQTRFIVETGLTSLGNLAQNFISMATWTDSLRTTSFPQTWTIFYWAYWMVWCVATPFFIGTISKGRTIRQTVFGGYFFGLAGTFTSFIILGNQGLGLQLSGKLDLLGLYAQTQDLYQAIIAIFETMPLAKAGLVLLALTMIAFYATSFDALAIVASSYSYKSLDADQEPDKRVKLFWAILLMLLPIALIFSENSMANLQTVSIIAAFPIGFIIFLIVWSFFKDAKQYLESGGSCVPEKEKEPAKGTDSENTAVNIEK</sequence>
<keyword evidence="7 9" id="KW-0472">Membrane</keyword>
<evidence type="ECO:0000256" key="5">
    <source>
        <dbReference type="ARBA" id="ARBA00022692"/>
    </source>
</evidence>
<feature type="transmembrane region" description="Helical" evidence="9">
    <location>
        <begin position="21"/>
        <end position="40"/>
    </location>
</feature>
<feature type="compositionally biased region" description="Polar residues" evidence="8">
    <location>
        <begin position="527"/>
        <end position="536"/>
    </location>
</feature>
<proteinExistence type="inferred from homology"/>
<feature type="transmembrane region" description="Helical" evidence="9">
    <location>
        <begin position="194"/>
        <end position="213"/>
    </location>
</feature>
<dbReference type="Pfam" id="PF02028">
    <property type="entry name" value="BCCT"/>
    <property type="match status" value="1"/>
</dbReference>
<comment type="similarity">
    <text evidence="2">Belongs to the BCCT transporter (TC 2.A.15) family.</text>
</comment>
<evidence type="ECO:0000256" key="9">
    <source>
        <dbReference type="SAM" id="Phobius"/>
    </source>
</evidence>
<feature type="transmembrane region" description="Helical" evidence="9">
    <location>
        <begin position="350"/>
        <end position="369"/>
    </location>
</feature>
<feature type="transmembrane region" description="Helical" evidence="9">
    <location>
        <begin position="412"/>
        <end position="433"/>
    </location>
</feature>